<dbReference type="NCBIfam" id="NF004820">
    <property type="entry name" value="PRK06175.1"/>
    <property type="match status" value="1"/>
</dbReference>
<reference evidence="15" key="3">
    <citation type="submission" date="2020-02" db="EMBL/GenBank/DDBJ databases">
        <authorList>
            <person name="Littmann E."/>
            <person name="Sorbara M."/>
        </authorList>
    </citation>
    <scope>NUCLEOTIDE SEQUENCE</scope>
    <source>
        <strain evidence="15">MSK.14.54</strain>
    </source>
</reference>
<dbReference type="EC" id="1.4.3.16" evidence="4"/>
<evidence type="ECO:0000313" key="16">
    <source>
        <dbReference type="Proteomes" id="UP000095706"/>
    </source>
</evidence>
<dbReference type="SUPFAM" id="SSF51905">
    <property type="entry name" value="FAD/NAD(P)-binding domain"/>
    <property type="match status" value="1"/>
</dbReference>
<dbReference type="Proteomes" id="UP000095709">
    <property type="component" value="Unassembled WGS sequence"/>
</dbReference>
<evidence type="ECO:0000313" key="14">
    <source>
        <dbReference type="EMBL" id="CUP65100.1"/>
    </source>
</evidence>
<dbReference type="AlphaFoldDB" id="A0A174Q258"/>
<dbReference type="GO" id="GO:0034628">
    <property type="term" value="P:'de novo' NAD+ biosynthetic process from L-aspartate"/>
    <property type="evidence" value="ECO:0007669"/>
    <property type="project" value="TreeGrafter"/>
</dbReference>
<evidence type="ECO:0000256" key="5">
    <source>
        <dbReference type="ARBA" id="ARBA00021901"/>
    </source>
</evidence>
<evidence type="ECO:0000256" key="7">
    <source>
        <dbReference type="ARBA" id="ARBA00022642"/>
    </source>
</evidence>
<evidence type="ECO:0000256" key="6">
    <source>
        <dbReference type="ARBA" id="ARBA00022630"/>
    </source>
</evidence>
<dbReference type="GO" id="GO:0033765">
    <property type="term" value="F:steroid dehydrogenase activity, acting on the CH-CH group of donors"/>
    <property type="evidence" value="ECO:0007669"/>
    <property type="project" value="UniProtKB-ARBA"/>
</dbReference>
<organism evidence="14 17">
    <name type="scientific">Fusicatenibacter saccharivorans</name>
    <dbReference type="NCBI Taxonomy" id="1150298"/>
    <lineage>
        <taxon>Bacteria</taxon>
        <taxon>Bacillati</taxon>
        <taxon>Bacillota</taxon>
        <taxon>Clostridia</taxon>
        <taxon>Lachnospirales</taxon>
        <taxon>Lachnospiraceae</taxon>
        <taxon>Fusicatenibacter</taxon>
    </lineage>
</organism>
<proteinExistence type="inferred from homology"/>
<dbReference type="UniPathway" id="UPA00253">
    <property type="reaction ID" value="UER00326"/>
</dbReference>
<dbReference type="InterPro" id="IPR005288">
    <property type="entry name" value="NadB"/>
</dbReference>
<keyword evidence="9 14" id="KW-0560">Oxidoreductase</keyword>
<dbReference type="SUPFAM" id="SSF56425">
    <property type="entry name" value="Succinate dehydrogenase/fumarate reductase flavoprotein, catalytic domain"/>
    <property type="match status" value="1"/>
</dbReference>
<name>A0A174Q258_9FIRM</name>
<dbReference type="EMBL" id="CZAL01000013">
    <property type="protein sequence ID" value="CUP65100.1"/>
    <property type="molecule type" value="Genomic_DNA"/>
</dbReference>
<feature type="domain" description="FAD-dependent oxidoreductase 2 FAD-binding" evidence="12">
    <location>
        <begin position="6"/>
        <end position="369"/>
    </location>
</feature>
<dbReference type="Gene3D" id="3.50.50.60">
    <property type="entry name" value="FAD/NAD(P)-binding domain"/>
    <property type="match status" value="1"/>
</dbReference>
<dbReference type="Pfam" id="PF00890">
    <property type="entry name" value="FAD_binding_2"/>
    <property type="match status" value="1"/>
</dbReference>
<reference evidence="16 17" key="1">
    <citation type="submission" date="2015-09" db="EMBL/GenBank/DDBJ databases">
        <authorList>
            <consortium name="Pathogen Informatics"/>
        </authorList>
    </citation>
    <scope>NUCLEOTIDE SEQUENCE [LARGE SCALE GENOMIC DNA]</scope>
    <source>
        <strain evidence="13 16">2789STDY5608849</strain>
        <strain evidence="14 17">2789STDY5834885</strain>
    </source>
</reference>
<dbReference type="PANTHER" id="PTHR42716">
    <property type="entry name" value="L-ASPARTATE OXIDASE"/>
    <property type="match status" value="1"/>
</dbReference>
<evidence type="ECO:0000256" key="3">
    <source>
        <dbReference type="ARBA" id="ARBA00008562"/>
    </source>
</evidence>
<dbReference type="GO" id="GO:0008734">
    <property type="term" value="F:L-aspartate oxidase activity"/>
    <property type="evidence" value="ECO:0007669"/>
    <property type="project" value="UniProtKB-EC"/>
</dbReference>
<evidence type="ECO:0000256" key="2">
    <source>
        <dbReference type="ARBA" id="ARBA00004950"/>
    </source>
</evidence>
<keyword evidence="7" id="KW-0662">Pyridine nucleotide biosynthesis</keyword>
<gene>
    <name evidence="14" type="primary">nadB_1</name>
    <name evidence="13" type="synonym">nadB</name>
    <name evidence="13" type="ORF">ERS852406_02714</name>
    <name evidence="14" type="ORF">ERS852498_02478</name>
    <name evidence="15" type="ORF">G5B05_04320</name>
</gene>
<evidence type="ECO:0000256" key="4">
    <source>
        <dbReference type="ARBA" id="ARBA00012173"/>
    </source>
</evidence>
<dbReference type="PROSITE" id="PS51257">
    <property type="entry name" value="PROKAR_LIPOPROTEIN"/>
    <property type="match status" value="1"/>
</dbReference>
<comment type="similarity">
    <text evidence="3">Belongs to the FAD-dependent oxidoreductase 2 family. NadB subfamily.</text>
</comment>
<evidence type="ECO:0000256" key="9">
    <source>
        <dbReference type="ARBA" id="ARBA00023002"/>
    </source>
</evidence>
<evidence type="ECO:0000313" key="15">
    <source>
        <dbReference type="EMBL" id="NSE15647.1"/>
    </source>
</evidence>
<reference evidence="15 18" key="2">
    <citation type="journal article" date="2020" name="Cell Host Microbe">
        <title>Functional and Genomic Variation between Human-Derived Isolates of Lachnospiraceae Reveals Inter- and Intra-Species Diversity.</title>
        <authorList>
            <person name="Sorbara M.T."/>
            <person name="Littmann E.R."/>
            <person name="Fontana E."/>
            <person name="Moody T.U."/>
            <person name="Kohout C.E."/>
            <person name="Gjonbalaj M."/>
            <person name="Eaton V."/>
            <person name="Seok R."/>
            <person name="Leiner I.M."/>
            <person name="Pamer E.G."/>
        </authorList>
    </citation>
    <scope>NUCLEOTIDE SEQUENCE [LARGE SCALE GENOMIC DNA]</scope>
    <source>
        <strain evidence="15 18">MSK.14.54</strain>
    </source>
</reference>
<keyword evidence="8" id="KW-0274">FAD</keyword>
<evidence type="ECO:0000256" key="1">
    <source>
        <dbReference type="ARBA" id="ARBA00001974"/>
    </source>
</evidence>
<dbReference type="InterPro" id="IPR003953">
    <property type="entry name" value="FAD-dep_OxRdtase_2_FAD-bd"/>
</dbReference>
<dbReference type="Proteomes" id="UP000095706">
    <property type="component" value="Unassembled WGS sequence"/>
</dbReference>
<dbReference type="EMBL" id="JAAITQ010000005">
    <property type="protein sequence ID" value="NSE15647.1"/>
    <property type="molecule type" value="Genomic_DNA"/>
</dbReference>
<evidence type="ECO:0000313" key="18">
    <source>
        <dbReference type="Proteomes" id="UP000768180"/>
    </source>
</evidence>
<evidence type="ECO:0000313" key="13">
    <source>
        <dbReference type="EMBL" id="CUO74362.1"/>
    </source>
</evidence>
<dbReference type="PANTHER" id="PTHR42716:SF2">
    <property type="entry name" value="L-ASPARTATE OXIDASE, CHLOROPLASTIC"/>
    <property type="match status" value="1"/>
</dbReference>
<dbReference type="Proteomes" id="UP000768180">
    <property type="component" value="Unassembled WGS sequence"/>
</dbReference>
<comment type="cofactor">
    <cofactor evidence="1">
        <name>FAD</name>
        <dbReference type="ChEBI" id="CHEBI:57692"/>
    </cofactor>
</comment>
<dbReference type="EMBL" id="CYYV01000014">
    <property type="protein sequence ID" value="CUO74362.1"/>
    <property type="molecule type" value="Genomic_DNA"/>
</dbReference>
<keyword evidence="18" id="KW-1185">Reference proteome</keyword>
<evidence type="ECO:0000259" key="12">
    <source>
        <dbReference type="Pfam" id="PF00890"/>
    </source>
</evidence>
<dbReference type="InterPro" id="IPR027477">
    <property type="entry name" value="Succ_DH/fumarate_Rdtase_cat_sf"/>
</dbReference>
<evidence type="ECO:0000313" key="17">
    <source>
        <dbReference type="Proteomes" id="UP000095709"/>
    </source>
</evidence>
<accession>A0A174Q258</accession>
<comment type="pathway">
    <text evidence="2">Cofactor biosynthesis; NAD(+) biosynthesis; iminoaspartate from L-aspartate (oxidase route): step 1/1.</text>
</comment>
<dbReference type="FunFam" id="3.90.700.10:FF:000002">
    <property type="entry name" value="L-aspartate oxidase"/>
    <property type="match status" value="1"/>
</dbReference>
<keyword evidence="6" id="KW-0285">Flavoprotein</keyword>
<dbReference type="RefSeq" id="WP_055228379.1">
    <property type="nucleotide sequence ID" value="NZ_CYYV01000014.1"/>
</dbReference>
<protein>
    <recommendedName>
        <fullName evidence="5">L-aspartate oxidase</fullName>
        <ecNumber evidence="4">1.4.3.16</ecNumber>
    </recommendedName>
    <alternativeName>
        <fullName evidence="10">Quinolinate synthase B</fullName>
    </alternativeName>
</protein>
<evidence type="ECO:0000256" key="10">
    <source>
        <dbReference type="ARBA" id="ARBA00030386"/>
    </source>
</evidence>
<evidence type="ECO:0000256" key="11">
    <source>
        <dbReference type="ARBA" id="ARBA00048305"/>
    </source>
</evidence>
<evidence type="ECO:0000256" key="8">
    <source>
        <dbReference type="ARBA" id="ARBA00022827"/>
    </source>
</evidence>
<sequence length="458" mass="51512">MKKYYDAVIVGCGVAGCFAALHLPQEADILMITKADTEDSDSFLAQGGICVLKNESDYDAFYEDTMHAGHYENTPESVDIMIRSSRNVINQLIAWGVDFRRDENGELCYTKEGAHSTNRILFHDDVTGKEITSKLLAQVKKLPNVTLLAHTEMCDILSGKNGCEGVLIRDEEGKLVPVYARDVIWACGGIGGIYDNSTNFPHLTGDALAIAIHRNVALKNVNYVQIHPTTLYSKKKGRRFLISESVRGEGAVLLDKNGERFTDELQPRDVVSREIHRQMEKDHTKHVWLSLKTIPLDVKERFPNIYQKCLEEGYDITKEPIPVVPAQHYFMGGVKVDSNSETTMDHLYAAGETSCNGVHGANRLASNSLLESLVFAERAAKKIAAELVADGLTENAGRRETAGEPDEDEWKILEKRYDIRKEDYQNMEEYAERCKESIWDAIRKEDEYESNHKNTKCG</sequence>
<dbReference type="Gene3D" id="3.90.700.10">
    <property type="entry name" value="Succinate dehydrogenase/fumarate reductase flavoprotein, catalytic domain"/>
    <property type="match status" value="1"/>
</dbReference>
<dbReference type="InterPro" id="IPR036188">
    <property type="entry name" value="FAD/NAD-bd_sf"/>
</dbReference>
<comment type="catalytic activity">
    <reaction evidence="11">
        <text>L-aspartate + O2 = iminosuccinate + H2O2</text>
        <dbReference type="Rhea" id="RHEA:25876"/>
        <dbReference type="ChEBI" id="CHEBI:15379"/>
        <dbReference type="ChEBI" id="CHEBI:16240"/>
        <dbReference type="ChEBI" id="CHEBI:29991"/>
        <dbReference type="ChEBI" id="CHEBI:77875"/>
        <dbReference type="EC" id="1.4.3.16"/>
    </reaction>
    <physiologicalReaction direction="left-to-right" evidence="11">
        <dbReference type="Rhea" id="RHEA:25877"/>
    </physiologicalReaction>
</comment>